<sequence>MDPGTPSQRGLNEHSNGLMRRNGLPKEIDFKPVPQAYISKVFNWRNNIPRKSLGYLTPIEYFMKLVDQAFEKGMLSRLI</sequence>
<dbReference type="InterPro" id="IPR051917">
    <property type="entry name" value="Transposase-Integrase"/>
</dbReference>
<feature type="region of interest" description="Disordered" evidence="1">
    <location>
        <begin position="1"/>
        <end position="26"/>
    </location>
</feature>
<dbReference type="GO" id="GO:0005829">
    <property type="term" value="C:cytosol"/>
    <property type="evidence" value="ECO:0007669"/>
    <property type="project" value="TreeGrafter"/>
</dbReference>
<dbReference type="GO" id="GO:0032196">
    <property type="term" value="P:transposition"/>
    <property type="evidence" value="ECO:0007669"/>
    <property type="project" value="TreeGrafter"/>
</dbReference>
<dbReference type="SUPFAM" id="SSF53098">
    <property type="entry name" value="Ribonuclease H-like"/>
    <property type="match status" value="1"/>
</dbReference>
<dbReference type="InterPro" id="IPR012337">
    <property type="entry name" value="RNaseH-like_sf"/>
</dbReference>
<dbReference type="AlphaFoldDB" id="K0J6G8"/>
<name>K0J6G8_AMPXN</name>
<dbReference type="EMBL" id="AP012050">
    <property type="protein sequence ID" value="BAM46638.1"/>
    <property type="molecule type" value="Genomic_DNA"/>
</dbReference>
<dbReference type="OrthoDB" id="9776104at2"/>
<dbReference type="HOGENOM" id="CLU_035706_10_2_9"/>
<keyword evidence="3" id="KW-1185">Reference proteome</keyword>
<dbReference type="STRING" id="698758.AXY_05060"/>
<feature type="compositionally biased region" description="Polar residues" evidence="1">
    <location>
        <begin position="1"/>
        <end position="15"/>
    </location>
</feature>
<dbReference type="Proteomes" id="UP000006294">
    <property type="component" value="Chromosome"/>
</dbReference>
<evidence type="ECO:0000313" key="3">
    <source>
        <dbReference type="Proteomes" id="UP000006294"/>
    </source>
</evidence>
<reference evidence="2 3" key="1">
    <citation type="submission" date="2011-01" db="EMBL/GenBank/DDBJ databases">
        <title>Whole genome sequence of Amphibacillus xylinus NBRC 15112.</title>
        <authorList>
            <person name="Nakazawa H."/>
            <person name="Katano Y."/>
            <person name="Nakamura S."/>
            <person name="Sasagawa M."/>
            <person name="Fukada J."/>
            <person name="Arai T."/>
            <person name="Sasakura N."/>
            <person name="Mochizuki D."/>
            <person name="Hosoyama A."/>
            <person name="Harada K."/>
            <person name="Horikawa H."/>
            <person name="Kato Y."/>
            <person name="Harada T."/>
            <person name="Sasaki K."/>
            <person name="Sekiguchi M."/>
            <person name="Hodoyama M."/>
            <person name="Nishiko R."/>
            <person name="Narita H."/>
            <person name="Hanamaki A."/>
            <person name="Hata C."/>
            <person name="Konno Y."/>
            <person name="Niimura Y."/>
            <person name="Yamazaki S."/>
            <person name="Fujita N."/>
        </authorList>
    </citation>
    <scope>NUCLEOTIDE SEQUENCE [LARGE SCALE GENOMIC DNA]</scope>
    <source>
        <strain evidence="3">ATCC 51415 / DSM 6626 / JCM 7361 / LMG 17667 / NBRC 15112 / Ep01</strain>
    </source>
</reference>
<gene>
    <name evidence="2" type="ordered locus">AXY_05060</name>
</gene>
<dbReference type="KEGG" id="axl:AXY_05060"/>
<protein>
    <submittedName>
        <fullName evidence="2">Putative transposase</fullName>
    </submittedName>
</protein>
<dbReference type="eggNOG" id="COG2826">
    <property type="taxonomic scope" value="Bacteria"/>
</dbReference>
<accession>K0J6G8</accession>
<evidence type="ECO:0000313" key="2">
    <source>
        <dbReference type="EMBL" id="BAM46638.1"/>
    </source>
</evidence>
<organism evidence="2 3">
    <name type="scientific">Amphibacillus xylanus (strain ATCC 51415 / DSM 6626 / JCM 7361 / LMG 17667 / NBRC 15112 / Ep01)</name>
    <dbReference type="NCBI Taxonomy" id="698758"/>
    <lineage>
        <taxon>Bacteria</taxon>
        <taxon>Bacillati</taxon>
        <taxon>Bacillota</taxon>
        <taxon>Bacilli</taxon>
        <taxon>Bacillales</taxon>
        <taxon>Bacillaceae</taxon>
        <taxon>Amphibacillus</taxon>
    </lineage>
</organism>
<proteinExistence type="predicted"/>
<dbReference type="PANTHER" id="PTHR10948:SF23">
    <property type="entry name" value="TRANSPOSASE INSI FOR INSERTION SEQUENCE ELEMENT IS30A-RELATED"/>
    <property type="match status" value="1"/>
</dbReference>
<evidence type="ECO:0000256" key="1">
    <source>
        <dbReference type="SAM" id="MobiDB-lite"/>
    </source>
</evidence>
<dbReference type="PANTHER" id="PTHR10948">
    <property type="entry name" value="TRANSPOSASE"/>
    <property type="match status" value="1"/>
</dbReference>
<dbReference type="GO" id="GO:0004803">
    <property type="term" value="F:transposase activity"/>
    <property type="evidence" value="ECO:0007669"/>
    <property type="project" value="TreeGrafter"/>
</dbReference>